<keyword evidence="2 6" id="KW-0963">Cytoplasm</keyword>
<comment type="subcellular location">
    <subcellularLocation>
        <location evidence="6">Cytoplasm</location>
    </subcellularLocation>
</comment>
<evidence type="ECO:0000256" key="6">
    <source>
        <dbReference type="HAMAP-Rule" id="MF_00114"/>
    </source>
</evidence>
<evidence type="ECO:0000313" key="7">
    <source>
        <dbReference type="EMBL" id="MFN2976043.1"/>
    </source>
</evidence>
<dbReference type="PANTHER" id="PTHR10889:SF1">
    <property type="entry name" value="DEOXYRIBOSE-PHOSPHATE ALDOLASE"/>
    <property type="match status" value="1"/>
</dbReference>
<dbReference type="InterPro" id="IPR002915">
    <property type="entry name" value="DeoC/FbaB/LacD_aldolase"/>
</dbReference>
<protein>
    <recommendedName>
        <fullName evidence="6">Deoxyribose-phosphate aldolase</fullName>
        <shortName evidence="6">DERA</shortName>
        <ecNumber evidence="6">4.1.2.4</ecNumber>
    </recommendedName>
    <alternativeName>
        <fullName evidence="6">2-deoxy-D-ribose 5-phosphate aldolase</fullName>
    </alternativeName>
    <alternativeName>
        <fullName evidence="6">Phosphodeoxyriboaldolase</fullName>
        <shortName evidence="6">Deoxyriboaldolase</shortName>
    </alternativeName>
</protein>
<keyword evidence="4 6" id="KW-0704">Schiff base</keyword>
<comment type="function">
    <text evidence="6">Catalyzes a reversible aldol reaction between acetaldehyde and D-glyceraldehyde 3-phosphate to generate 2-deoxy-D-ribose 5-phosphate.</text>
</comment>
<dbReference type="EMBL" id="JBJYXY010000001">
    <property type="protein sequence ID" value="MFN2976043.1"/>
    <property type="molecule type" value="Genomic_DNA"/>
</dbReference>
<dbReference type="RefSeq" id="WP_263412461.1">
    <property type="nucleotide sequence ID" value="NZ_BAABBH010000001.1"/>
</dbReference>
<dbReference type="NCBIfam" id="TIGR00126">
    <property type="entry name" value="deoC"/>
    <property type="match status" value="1"/>
</dbReference>
<comment type="pathway">
    <text evidence="6">Carbohydrate degradation; 2-deoxy-D-ribose 1-phosphate degradation; D-glyceraldehyde 3-phosphate and acetaldehyde from 2-deoxy-alpha-D-ribose 1-phosphate: step 2/2.</text>
</comment>
<evidence type="ECO:0000256" key="2">
    <source>
        <dbReference type="ARBA" id="ARBA00022490"/>
    </source>
</evidence>
<reference evidence="7 8" key="1">
    <citation type="submission" date="2024-12" db="EMBL/GenBank/DDBJ databases">
        <authorList>
            <person name="Lee Y."/>
        </authorList>
    </citation>
    <scope>NUCLEOTIDE SEQUENCE [LARGE SCALE GENOMIC DNA]</scope>
    <source>
        <strain evidence="7 8">03SUJ4</strain>
    </source>
</reference>
<evidence type="ECO:0000256" key="5">
    <source>
        <dbReference type="ARBA" id="ARBA00048791"/>
    </source>
</evidence>
<dbReference type="InterPro" id="IPR013785">
    <property type="entry name" value="Aldolase_TIM"/>
</dbReference>
<dbReference type="SMART" id="SM01133">
    <property type="entry name" value="DeoC"/>
    <property type="match status" value="1"/>
</dbReference>
<dbReference type="CDD" id="cd00959">
    <property type="entry name" value="DeoC"/>
    <property type="match status" value="1"/>
</dbReference>
<name>A0ABW9KLJ7_9BACT</name>
<dbReference type="Gene3D" id="3.20.20.70">
    <property type="entry name" value="Aldolase class I"/>
    <property type="match status" value="1"/>
</dbReference>
<evidence type="ECO:0000256" key="1">
    <source>
        <dbReference type="ARBA" id="ARBA00010936"/>
    </source>
</evidence>
<dbReference type="PIRSF" id="PIRSF001357">
    <property type="entry name" value="DeoC"/>
    <property type="match status" value="1"/>
</dbReference>
<evidence type="ECO:0000256" key="4">
    <source>
        <dbReference type="ARBA" id="ARBA00023270"/>
    </source>
</evidence>
<accession>A0ABW9KLJ7</accession>
<keyword evidence="3 6" id="KW-0456">Lyase</keyword>
<keyword evidence="8" id="KW-1185">Reference proteome</keyword>
<dbReference type="InterPro" id="IPR028581">
    <property type="entry name" value="DeoC_typeI"/>
</dbReference>
<dbReference type="GO" id="GO:0004139">
    <property type="term" value="F:deoxyribose-phosphate aldolase activity"/>
    <property type="evidence" value="ECO:0007669"/>
    <property type="project" value="UniProtKB-EC"/>
</dbReference>
<dbReference type="InterPro" id="IPR011343">
    <property type="entry name" value="DeoC"/>
</dbReference>
<comment type="catalytic activity">
    <reaction evidence="5 6">
        <text>2-deoxy-D-ribose 5-phosphate = D-glyceraldehyde 3-phosphate + acetaldehyde</text>
        <dbReference type="Rhea" id="RHEA:12821"/>
        <dbReference type="ChEBI" id="CHEBI:15343"/>
        <dbReference type="ChEBI" id="CHEBI:59776"/>
        <dbReference type="ChEBI" id="CHEBI:62877"/>
        <dbReference type="EC" id="4.1.2.4"/>
    </reaction>
</comment>
<dbReference type="Pfam" id="PF01791">
    <property type="entry name" value="DeoC"/>
    <property type="match status" value="1"/>
</dbReference>
<organism evidence="7 8">
    <name type="scientific">Terriglobus aquaticus</name>
    <dbReference type="NCBI Taxonomy" id="940139"/>
    <lineage>
        <taxon>Bacteria</taxon>
        <taxon>Pseudomonadati</taxon>
        <taxon>Acidobacteriota</taxon>
        <taxon>Terriglobia</taxon>
        <taxon>Terriglobales</taxon>
        <taxon>Acidobacteriaceae</taxon>
        <taxon>Terriglobus</taxon>
    </lineage>
</organism>
<dbReference type="SUPFAM" id="SSF51569">
    <property type="entry name" value="Aldolase"/>
    <property type="match status" value="1"/>
</dbReference>
<evidence type="ECO:0000256" key="3">
    <source>
        <dbReference type="ARBA" id="ARBA00023239"/>
    </source>
</evidence>
<feature type="active site" description="Schiff-base intermediate with acetaldehyde" evidence="6">
    <location>
        <position position="168"/>
    </location>
</feature>
<feature type="active site" description="Proton donor/acceptor" evidence="6">
    <location>
        <position position="197"/>
    </location>
</feature>
<comment type="caution">
    <text evidence="7">The sequence shown here is derived from an EMBL/GenBank/DDBJ whole genome shotgun (WGS) entry which is preliminary data.</text>
</comment>
<dbReference type="PANTHER" id="PTHR10889">
    <property type="entry name" value="DEOXYRIBOSE-PHOSPHATE ALDOLASE"/>
    <property type="match status" value="1"/>
</dbReference>
<comment type="similarity">
    <text evidence="1 6">Belongs to the DeoC/FbaB aldolase family. DeoC type 1 subfamily.</text>
</comment>
<gene>
    <name evidence="6 7" type="primary">deoC</name>
    <name evidence="7" type="ORF">ACK2TP_09735</name>
</gene>
<evidence type="ECO:0000313" key="8">
    <source>
        <dbReference type="Proteomes" id="UP001634747"/>
    </source>
</evidence>
<sequence length="242" mass="24546">MPAPAQTPAQNQALTPAQLAAVLDHTLLKPEATRAQVERLCEEAAEYKFACAMVNPCWVPLAVDRLHGSGVPVGVVIGFPLGASLSGSKVDEAQAVLRAGAHDVDMVLNIGFLKSGMHAAVQEEIAAIADVVHGGGILKVILETALLTEDEKRAASELSVAAGADFIKTSTGFASGGATVPDLRLMRSIAGDRCGVKASGGIRTLADAIRMLEAGANRIGASASVAIVNELAGGAAAAASGY</sequence>
<dbReference type="Proteomes" id="UP001634747">
    <property type="component" value="Unassembled WGS sequence"/>
</dbReference>
<feature type="active site" description="Proton donor/acceptor" evidence="6">
    <location>
        <position position="105"/>
    </location>
</feature>
<proteinExistence type="inferred from homology"/>
<dbReference type="HAMAP" id="MF_00114">
    <property type="entry name" value="DeoC_type1"/>
    <property type="match status" value="1"/>
</dbReference>
<dbReference type="EC" id="4.1.2.4" evidence="6"/>